<keyword evidence="1" id="KW-0732">Signal</keyword>
<evidence type="ECO:0000313" key="2">
    <source>
        <dbReference type="EMBL" id="NSL88827.1"/>
    </source>
</evidence>
<sequence length="210" mass="23743">MKRISIYIISIGLLFLGLAYSSIADAQQTKPSDKEWKKLGDVIAKERKELRQESCKDCSYMMYAKIFLSKEFKADSILLSYSAPTTLQRLSNKLVNADINWKSLTDKAGKKRIIILPIWYLNERPGGSVLFASVTDFSQGLFQFSDGNLELYKDAYHWLAPMAIYTTSAQTEGKMILDSSQLIKFPEPGQISPNNRSIKLKIKSNGINLI</sequence>
<feature type="signal peptide" evidence="1">
    <location>
        <begin position="1"/>
        <end position="26"/>
    </location>
</feature>
<dbReference type="EMBL" id="RIAR02000001">
    <property type="protein sequence ID" value="NSL88827.1"/>
    <property type="molecule type" value="Genomic_DNA"/>
</dbReference>
<dbReference type="AlphaFoldDB" id="A0A9Q5DD05"/>
<feature type="chain" id="PRO_5040452268" evidence="1">
    <location>
        <begin position="27"/>
        <end position="210"/>
    </location>
</feature>
<proteinExistence type="predicted"/>
<protein>
    <submittedName>
        <fullName evidence="2">Uncharacterized protein</fullName>
    </submittedName>
</protein>
<reference evidence="2" key="1">
    <citation type="submission" date="2020-05" db="EMBL/GenBank/DDBJ databases">
        <title>Chitinophaga laudate sp. nov., isolated from a tropical peat swamp.</title>
        <authorList>
            <person name="Goh C.B.S."/>
            <person name="Lee M.S."/>
            <person name="Parimannan S."/>
            <person name="Pasbakhsh P."/>
            <person name="Yule C.M."/>
            <person name="Rajandas H."/>
            <person name="Loke S."/>
            <person name="Croft L."/>
            <person name="Tan J.B.L."/>
        </authorList>
    </citation>
    <scope>NUCLEOTIDE SEQUENCE</scope>
    <source>
        <strain evidence="2">Mgbs1</strain>
    </source>
</reference>
<keyword evidence="3" id="KW-1185">Reference proteome</keyword>
<evidence type="ECO:0000313" key="3">
    <source>
        <dbReference type="Proteomes" id="UP000281028"/>
    </source>
</evidence>
<gene>
    <name evidence="2" type="ORF">ECE50_018435</name>
</gene>
<comment type="caution">
    <text evidence="2">The sequence shown here is derived from an EMBL/GenBank/DDBJ whole genome shotgun (WGS) entry which is preliminary data.</text>
</comment>
<organism evidence="2 3">
    <name type="scientific">Chitinophaga solisilvae</name>
    <dbReference type="NCBI Taxonomy" id="1233460"/>
    <lineage>
        <taxon>Bacteria</taxon>
        <taxon>Pseudomonadati</taxon>
        <taxon>Bacteroidota</taxon>
        <taxon>Chitinophagia</taxon>
        <taxon>Chitinophagales</taxon>
        <taxon>Chitinophagaceae</taxon>
        <taxon>Chitinophaga</taxon>
    </lineage>
</organism>
<name>A0A9Q5DD05_9BACT</name>
<dbReference type="Proteomes" id="UP000281028">
    <property type="component" value="Unassembled WGS sequence"/>
</dbReference>
<accession>A0A9Q5DD05</accession>
<evidence type="ECO:0000256" key="1">
    <source>
        <dbReference type="SAM" id="SignalP"/>
    </source>
</evidence>